<dbReference type="Proteomes" id="UP001305647">
    <property type="component" value="Unassembled WGS sequence"/>
</dbReference>
<name>A0AAN6SY10_9PEZI</name>
<reference evidence="1" key="2">
    <citation type="submission" date="2023-05" db="EMBL/GenBank/DDBJ databases">
        <authorList>
            <consortium name="Lawrence Berkeley National Laboratory"/>
            <person name="Steindorff A."/>
            <person name="Hensen N."/>
            <person name="Bonometti L."/>
            <person name="Westerberg I."/>
            <person name="Brannstrom I.O."/>
            <person name="Guillou S."/>
            <person name="Cros-Aarteil S."/>
            <person name="Calhoun S."/>
            <person name="Haridas S."/>
            <person name="Kuo A."/>
            <person name="Mondo S."/>
            <person name="Pangilinan J."/>
            <person name="Riley R."/>
            <person name="Labutti K."/>
            <person name="Andreopoulos B."/>
            <person name="Lipzen A."/>
            <person name="Chen C."/>
            <person name="Yanf M."/>
            <person name="Daum C."/>
            <person name="Ng V."/>
            <person name="Clum A."/>
            <person name="Ohm R."/>
            <person name="Martin F."/>
            <person name="Silar P."/>
            <person name="Natvig D."/>
            <person name="Lalanne C."/>
            <person name="Gautier V."/>
            <person name="Ament-Velasquez S.L."/>
            <person name="Kruys A."/>
            <person name="Hutchinson M.I."/>
            <person name="Powell A.J."/>
            <person name="Barry K."/>
            <person name="Miller A.N."/>
            <person name="Grigoriev I.V."/>
            <person name="Debuchy R."/>
            <person name="Gladieux P."/>
            <person name="Thoren M.H."/>
            <person name="Johannesson H."/>
        </authorList>
    </citation>
    <scope>NUCLEOTIDE SEQUENCE</scope>
    <source>
        <strain evidence="1">CBS 757.83</strain>
    </source>
</reference>
<keyword evidence="2" id="KW-1185">Reference proteome</keyword>
<protein>
    <submittedName>
        <fullName evidence="1">Uncharacterized protein</fullName>
    </submittedName>
</protein>
<comment type="caution">
    <text evidence="1">The sequence shown here is derived from an EMBL/GenBank/DDBJ whole genome shotgun (WGS) entry which is preliminary data.</text>
</comment>
<gene>
    <name evidence="1" type="ORF">N658DRAFT_500735</name>
</gene>
<organism evidence="1 2">
    <name type="scientific">Parathielavia hyrcaniae</name>
    <dbReference type="NCBI Taxonomy" id="113614"/>
    <lineage>
        <taxon>Eukaryota</taxon>
        <taxon>Fungi</taxon>
        <taxon>Dikarya</taxon>
        <taxon>Ascomycota</taxon>
        <taxon>Pezizomycotina</taxon>
        <taxon>Sordariomycetes</taxon>
        <taxon>Sordariomycetidae</taxon>
        <taxon>Sordariales</taxon>
        <taxon>Chaetomiaceae</taxon>
        <taxon>Parathielavia</taxon>
    </lineage>
</organism>
<evidence type="ECO:0000313" key="2">
    <source>
        <dbReference type="Proteomes" id="UP001305647"/>
    </source>
</evidence>
<sequence>MSFESGAPVGLSQLLPTQRNLSALLDKLLTVFGAESILDGRKLPSQPLQRETGDVPRWALRPMVGNDFHIQTSFSCSHFWKALMQLEQDDEKSDKICLPLCDITIAQGPKSKDMTTAARLAQLEQMVKLLRSAWPDENVDGPSKRRQLGPPFASPDLPDYQIFRWLASKDLNPLSEGISLTHLLLDFQVEDRLIQPLRQRSVCFFFL</sequence>
<accession>A0AAN6SY10</accession>
<proteinExistence type="predicted"/>
<dbReference type="AlphaFoldDB" id="A0AAN6SY10"/>
<reference evidence="1" key="1">
    <citation type="journal article" date="2023" name="Mol. Phylogenet. Evol.">
        <title>Genome-scale phylogeny and comparative genomics of the fungal order Sordariales.</title>
        <authorList>
            <person name="Hensen N."/>
            <person name="Bonometti L."/>
            <person name="Westerberg I."/>
            <person name="Brannstrom I.O."/>
            <person name="Guillou S."/>
            <person name="Cros-Aarteil S."/>
            <person name="Calhoun S."/>
            <person name="Haridas S."/>
            <person name="Kuo A."/>
            <person name="Mondo S."/>
            <person name="Pangilinan J."/>
            <person name="Riley R."/>
            <person name="LaButti K."/>
            <person name="Andreopoulos B."/>
            <person name="Lipzen A."/>
            <person name="Chen C."/>
            <person name="Yan M."/>
            <person name="Daum C."/>
            <person name="Ng V."/>
            <person name="Clum A."/>
            <person name="Steindorff A."/>
            <person name="Ohm R.A."/>
            <person name="Martin F."/>
            <person name="Silar P."/>
            <person name="Natvig D.O."/>
            <person name="Lalanne C."/>
            <person name="Gautier V."/>
            <person name="Ament-Velasquez S.L."/>
            <person name="Kruys A."/>
            <person name="Hutchinson M.I."/>
            <person name="Powell A.J."/>
            <person name="Barry K."/>
            <person name="Miller A.N."/>
            <person name="Grigoriev I.V."/>
            <person name="Debuchy R."/>
            <person name="Gladieux P."/>
            <person name="Hiltunen Thoren M."/>
            <person name="Johannesson H."/>
        </authorList>
    </citation>
    <scope>NUCLEOTIDE SEQUENCE</scope>
    <source>
        <strain evidence="1">CBS 757.83</strain>
    </source>
</reference>
<dbReference type="EMBL" id="MU863682">
    <property type="protein sequence ID" value="KAK4097196.1"/>
    <property type="molecule type" value="Genomic_DNA"/>
</dbReference>
<evidence type="ECO:0000313" key="1">
    <source>
        <dbReference type="EMBL" id="KAK4097196.1"/>
    </source>
</evidence>